<gene>
    <name evidence="4" type="ORF">FHU40_000164</name>
</gene>
<keyword evidence="3" id="KW-0812">Transmembrane</keyword>
<protein>
    <submittedName>
        <fullName evidence="4">Mce-associated membrane protein</fullName>
    </submittedName>
</protein>
<accession>A0A7W4VRX1</accession>
<dbReference type="AlphaFoldDB" id="A0A7W4VRX1"/>
<dbReference type="RefSeq" id="WP_183590406.1">
    <property type="nucleotide sequence ID" value="NZ_JACHWR010000001.1"/>
</dbReference>
<reference evidence="4 5" key="1">
    <citation type="submission" date="2020-08" db="EMBL/GenBank/DDBJ databases">
        <title>Sequencing the genomes of 1000 actinobacteria strains.</title>
        <authorList>
            <person name="Klenk H.-P."/>
        </authorList>
    </citation>
    <scope>NUCLEOTIDE SEQUENCE [LARGE SCALE GENOMIC DNA]</scope>
    <source>
        <strain evidence="4 5">DSM 105498</strain>
    </source>
</reference>
<evidence type="ECO:0000256" key="2">
    <source>
        <dbReference type="ARBA" id="ARBA00023136"/>
    </source>
</evidence>
<dbReference type="PANTHER" id="PTHR37042">
    <property type="entry name" value="OUTER MEMBRANE PROTEIN RV1973"/>
    <property type="match status" value="1"/>
</dbReference>
<evidence type="ECO:0000313" key="5">
    <source>
        <dbReference type="Proteomes" id="UP000589626"/>
    </source>
</evidence>
<keyword evidence="2 3" id="KW-0472">Membrane</keyword>
<keyword evidence="5" id="KW-1185">Reference proteome</keyword>
<feature type="transmembrane region" description="Helical" evidence="3">
    <location>
        <begin position="12"/>
        <end position="35"/>
    </location>
</feature>
<proteinExistence type="predicted"/>
<comment type="caution">
    <text evidence="4">The sequence shown here is derived from an EMBL/GenBank/DDBJ whole genome shotgun (WGS) entry which is preliminary data.</text>
</comment>
<evidence type="ECO:0000256" key="3">
    <source>
        <dbReference type="SAM" id="Phobius"/>
    </source>
</evidence>
<dbReference type="Proteomes" id="UP000589626">
    <property type="component" value="Unassembled WGS sequence"/>
</dbReference>
<dbReference type="PANTHER" id="PTHR37042:SF4">
    <property type="entry name" value="OUTER MEMBRANE PROTEIN RV1973"/>
    <property type="match status" value="1"/>
</dbReference>
<evidence type="ECO:0000256" key="1">
    <source>
        <dbReference type="ARBA" id="ARBA00004370"/>
    </source>
</evidence>
<dbReference type="EMBL" id="JACHWR010000001">
    <property type="protein sequence ID" value="MBB3040363.1"/>
    <property type="molecule type" value="Genomic_DNA"/>
</dbReference>
<sequence>MKARAARLLRGVATLRGLVVGLAVALLVVAAVLVWQTQTLKTDPALENRAMLDKSIQEGMVADVSRGLTQVLSYDYSQPDATRAFADQVLEGQAREEYDTLFASLQERAPGQKLTLTAQVQVAGVEELTDDKATLLAFVDQKSLRKKDQEASVSAAQLAVTAERSGDTWVITGLKPL</sequence>
<dbReference type="GO" id="GO:0016020">
    <property type="term" value="C:membrane"/>
    <property type="evidence" value="ECO:0007669"/>
    <property type="project" value="UniProtKB-SubCell"/>
</dbReference>
<keyword evidence="3" id="KW-1133">Transmembrane helix</keyword>
<organism evidence="4 5">
    <name type="scientific">Nocardioides soli</name>
    <dbReference type="NCBI Taxonomy" id="1036020"/>
    <lineage>
        <taxon>Bacteria</taxon>
        <taxon>Bacillati</taxon>
        <taxon>Actinomycetota</taxon>
        <taxon>Actinomycetes</taxon>
        <taxon>Propionibacteriales</taxon>
        <taxon>Nocardioidaceae</taxon>
        <taxon>Nocardioides</taxon>
    </lineage>
</organism>
<comment type="subcellular location">
    <subcellularLocation>
        <location evidence="1">Membrane</location>
    </subcellularLocation>
</comment>
<evidence type="ECO:0000313" key="4">
    <source>
        <dbReference type="EMBL" id="MBB3040363.1"/>
    </source>
</evidence>
<name>A0A7W4VRX1_9ACTN</name>